<name>Z9JWM6_9MICO</name>
<dbReference type="PROSITE" id="PS50995">
    <property type="entry name" value="HTH_MARR_2"/>
    <property type="match status" value="1"/>
</dbReference>
<keyword evidence="3" id="KW-1185">Reference proteome</keyword>
<dbReference type="PANTHER" id="PTHR33164">
    <property type="entry name" value="TRANSCRIPTIONAL REGULATOR, MARR FAMILY"/>
    <property type="match status" value="1"/>
</dbReference>
<dbReference type="Pfam" id="PF12802">
    <property type="entry name" value="MarR_2"/>
    <property type="match status" value="1"/>
</dbReference>
<dbReference type="Gene3D" id="1.10.10.10">
    <property type="entry name" value="Winged helix-like DNA-binding domain superfamily/Winged helix DNA-binding domain"/>
    <property type="match status" value="1"/>
</dbReference>
<gene>
    <name evidence="2" type="ORF">BF93_05870</name>
</gene>
<dbReference type="AlphaFoldDB" id="Z9JWM6"/>
<protein>
    <submittedName>
        <fullName evidence="2">MarR family transcriptional regulator</fullName>
    </submittedName>
</protein>
<dbReference type="InterPro" id="IPR036388">
    <property type="entry name" value="WH-like_DNA-bd_sf"/>
</dbReference>
<dbReference type="InterPro" id="IPR000835">
    <property type="entry name" value="HTH_MarR-typ"/>
</dbReference>
<proteinExistence type="predicted"/>
<dbReference type="OrthoDB" id="5511415at2"/>
<dbReference type="PATRIC" id="fig|396014.3.peg.174"/>
<feature type="domain" description="HTH marR-type" evidence="1">
    <location>
        <begin position="14"/>
        <end position="153"/>
    </location>
</feature>
<dbReference type="RefSeq" id="WP_038370052.1">
    <property type="nucleotide sequence ID" value="NZ_BAAAOW010000001.1"/>
</dbReference>
<dbReference type="GO" id="GO:0003700">
    <property type="term" value="F:DNA-binding transcription factor activity"/>
    <property type="evidence" value="ECO:0007669"/>
    <property type="project" value="InterPro"/>
</dbReference>
<dbReference type="PANTHER" id="PTHR33164:SF99">
    <property type="entry name" value="MARR FAMILY REGULATORY PROTEIN"/>
    <property type="match status" value="1"/>
</dbReference>
<evidence type="ECO:0000259" key="1">
    <source>
        <dbReference type="PROSITE" id="PS50995"/>
    </source>
</evidence>
<dbReference type="SUPFAM" id="SSF46785">
    <property type="entry name" value="Winged helix' DNA-binding domain"/>
    <property type="match status" value="1"/>
</dbReference>
<dbReference type="Proteomes" id="UP000023067">
    <property type="component" value="Unassembled WGS sequence"/>
</dbReference>
<dbReference type="eggNOG" id="COG1846">
    <property type="taxonomic scope" value="Bacteria"/>
</dbReference>
<evidence type="ECO:0000313" key="2">
    <source>
        <dbReference type="EMBL" id="EWS82564.1"/>
    </source>
</evidence>
<dbReference type="EMBL" id="JDYK01000002">
    <property type="protein sequence ID" value="EWS82564.1"/>
    <property type="molecule type" value="Genomic_DNA"/>
</dbReference>
<evidence type="ECO:0000313" key="3">
    <source>
        <dbReference type="Proteomes" id="UP000023067"/>
    </source>
</evidence>
<dbReference type="STRING" id="396014.BF93_05870"/>
<comment type="caution">
    <text evidence="2">The sequence shown here is derived from an EMBL/GenBank/DDBJ whole genome shotgun (WGS) entry which is preliminary data.</text>
</comment>
<dbReference type="HOGENOM" id="CLU_083287_5_2_11"/>
<organism evidence="2 3">
    <name type="scientific">Brachybacterium phenoliresistens</name>
    <dbReference type="NCBI Taxonomy" id="396014"/>
    <lineage>
        <taxon>Bacteria</taxon>
        <taxon>Bacillati</taxon>
        <taxon>Actinomycetota</taxon>
        <taxon>Actinomycetes</taxon>
        <taxon>Micrococcales</taxon>
        <taxon>Dermabacteraceae</taxon>
        <taxon>Brachybacterium</taxon>
    </lineage>
</organism>
<accession>Z9JWM6</accession>
<dbReference type="InterPro" id="IPR039422">
    <property type="entry name" value="MarR/SlyA-like"/>
</dbReference>
<dbReference type="GO" id="GO:0006950">
    <property type="term" value="P:response to stress"/>
    <property type="evidence" value="ECO:0007669"/>
    <property type="project" value="TreeGrafter"/>
</dbReference>
<reference evidence="2 3" key="1">
    <citation type="submission" date="2014-02" db="EMBL/GenBank/DDBJ databases">
        <title>Genome sequence of Brachybacterium phenoliresistens strain W13A50.</title>
        <authorList>
            <person name="Wang X."/>
        </authorList>
    </citation>
    <scope>NUCLEOTIDE SEQUENCE [LARGE SCALE GENOMIC DNA]</scope>
    <source>
        <strain evidence="2 3">W13A50</strain>
    </source>
</reference>
<dbReference type="InterPro" id="IPR036390">
    <property type="entry name" value="WH_DNA-bd_sf"/>
</dbReference>
<dbReference type="SMART" id="SM00347">
    <property type="entry name" value="HTH_MARR"/>
    <property type="match status" value="1"/>
</dbReference>
<sequence length="162" mass="17647">MAPPPSDADRPLPPDELAAQLAQVYVALGPVYRRVARIVEHSEPIMGMSTGVRAVLEQLRREGDRTVPQMARTQDLSRQFVQRMVHDARSAGFVELVENPSHRRSSLVRITSAGTAAIDAVAAREHALMGRVGGDLTAAELAATLRVLHQMDLALQDLEPGR</sequence>